<dbReference type="OrthoDB" id="433512at2759"/>
<evidence type="ECO:0000259" key="6">
    <source>
        <dbReference type="PROSITE" id="PS50850"/>
    </source>
</evidence>
<dbReference type="PANTHER" id="PTHR24064">
    <property type="entry name" value="SOLUTE CARRIER FAMILY 22 MEMBER"/>
    <property type="match status" value="1"/>
</dbReference>
<dbReference type="EMBL" id="FO904936">
    <property type="protein sequence ID" value="CDP23691.1"/>
    <property type="molecule type" value="Genomic_DNA"/>
</dbReference>
<protein>
    <submittedName>
        <fullName evidence="8">Inorganic phosphate transporter</fullName>
    </submittedName>
    <submittedName>
        <fullName evidence="7">Podospora anserina S mat+ genomic DNA chromosome 1, supercontig 3</fullName>
    </submittedName>
</protein>
<reference evidence="7 9" key="1">
    <citation type="journal article" date="2008" name="Genome Biol.">
        <title>The genome sequence of the model ascomycete fungus Podospora anserina.</title>
        <authorList>
            <person name="Espagne E."/>
            <person name="Lespinet O."/>
            <person name="Malagnac F."/>
            <person name="Da Silva C."/>
            <person name="Jaillon O."/>
            <person name="Porcel B.M."/>
            <person name="Couloux A."/>
            <person name="Aury J.-M."/>
            <person name="Segurens B."/>
            <person name="Poulain J."/>
            <person name="Anthouard V."/>
            <person name="Grossetete S."/>
            <person name="Khalili H."/>
            <person name="Coppin E."/>
            <person name="Dequard-Chablat M."/>
            <person name="Picard M."/>
            <person name="Contamine V."/>
            <person name="Arnaise S."/>
            <person name="Bourdais A."/>
            <person name="Berteaux-Lecellier V."/>
            <person name="Gautheret D."/>
            <person name="de Vries R.P."/>
            <person name="Battaglia E."/>
            <person name="Coutinho P.M."/>
            <person name="Danchin E.G.J."/>
            <person name="Henrissat B."/>
            <person name="El Khoury R."/>
            <person name="Sainsard-Chanet A."/>
            <person name="Boivin A."/>
            <person name="Pinan-Lucarre B."/>
            <person name="Sellem C.H."/>
            <person name="Debuchy R."/>
            <person name="Wincker P."/>
            <person name="Weissenbach J."/>
            <person name="Silar P."/>
        </authorList>
    </citation>
    <scope>NUCLEOTIDE SEQUENCE [LARGE SCALE GENOMIC DNA]</scope>
    <source>
        <strain evidence="9">S / ATCC MYA-4624 / DSM 980 / FGSC 10383</strain>
        <strain evidence="7">S mat+</strain>
    </source>
</reference>
<feature type="transmembrane region" description="Helical" evidence="5">
    <location>
        <begin position="122"/>
        <end position="143"/>
    </location>
</feature>
<feature type="transmembrane region" description="Helical" evidence="5">
    <location>
        <begin position="569"/>
        <end position="588"/>
    </location>
</feature>
<feature type="transmembrane region" description="Helical" evidence="5">
    <location>
        <begin position="468"/>
        <end position="488"/>
    </location>
</feature>
<dbReference type="InterPro" id="IPR005828">
    <property type="entry name" value="MFS_sugar_transport-like"/>
</dbReference>
<dbReference type="InterPro" id="IPR036259">
    <property type="entry name" value="MFS_trans_sf"/>
</dbReference>
<proteinExistence type="predicted"/>
<reference evidence="9" key="3">
    <citation type="journal article" date="2014" name="Genetics">
        <title>Maintaining two mating types: Structure of the mating type locus and its role in heterokaryosis in Podospora anserina.</title>
        <authorList>
            <person name="Grognet P."/>
            <person name="Bidard F."/>
            <person name="Kuchly C."/>
            <person name="Tong L.C.H."/>
            <person name="Coppin E."/>
            <person name="Benkhali J.A."/>
            <person name="Couloux A."/>
            <person name="Wincker P."/>
            <person name="Debuchy R."/>
            <person name="Silar P."/>
        </authorList>
    </citation>
    <scope>GENOME REANNOTATION</scope>
    <source>
        <strain evidence="9">S / ATCC MYA-4624 / DSM 980 / FGSC 10383</strain>
    </source>
</reference>
<feature type="transmembrane region" description="Helical" evidence="5">
    <location>
        <begin position="600"/>
        <end position="620"/>
    </location>
</feature>
<reference evidence="8" key="4">
    <citation type="submission" date="2015-04" db="EMBL/GenBank/DDBJ databases">
        <title>Maintaining two mating types: Structure of the mating type locus and its role in heterokaryosis in Podospora anserina.</title>
        <authorList>
            <person name="Grognet P."/>
            <person name="Bidard F."/>
            <person name="Kuchly C."/>
            <person name="Chan Ho Tong L."/>
            <person name="Coppin E."/>
            <person name="Ait Benkhali J."/>
            <person name="Couloux A."/>
            <person name="Wincker P."/>
            <person name="Debuchy R."/>
            <person name="Silar P."/>
        </authorList>
    </citation>
    <scope>NUCLEOTIDE SEQUENCE</scope>
</reference>
<dbReference type="Pfam" id="PF00083">
    <property type="entry name" value="Sugar_tr"/>
    <property type="match status" value="2"/>
</dbReference>
<dbReference type="GO" id="GO:0022857">
    <property type="term" value="F:transmembrane transporter activity"/>
    <property type="evidence" value="ECO:0007669"/>
    <property type="project" value="InterPro"/>
</dbReference>
<dbReference type="PROSITE" id="PS50850">
    <property type="entry name" value="MFS"/>
    <property type="match status" value="1"/>
</dbReference>
<keyword evidence="3 5" id="KW-1133">Transmembrane helix</keyword>
<dbReference type="Gene3D" id="1.20.1250.20">
    <property type="entry name" value="MFS general substrate transporter like domains"/>
    <property type="match status" value="2"/>
</dbReference>
<evidence type="ECO:0000313" key="9">
    <source>
        <dbReference type="Proteomes" id="UP000001197"/>
    </source>
</evidence>
<dbReference type="KEGG" id="pan:PODANSg2108"/>
<dbReference type="GO" id="GO:0016020">
    <property type="term" value="C:membrane"/>
    <property type="evidence" value="ECO:0007669"/>
    <property type="project" value="UniProtKB-SubCell"/>
</dbReference>
<dbReference type="Proteomes" id="UP000001197">
    <property type="component" value="Chromosome 1"/>
</dbReference>
<feature type="transmembrane region" description="Helical" evidence="5">
    <location>
        <begin position="176"/>
        <end position="199"/>
    </location>
</feature>
<feature type="domain" description="Major facilitator superfamily (MFS) profile" evidence="6">
    <location>
        <begin position="82"/>
        <end position="624"/>
    </location>
</feature>
<evidence type="ECO:0000256" key="4">
    <source>
        <dbReference type="ARBA" id="ARBA00023136"/>
    </source>
</evidence>
<evidence type="ECO:0000256" key="3">
    <source>
        <dbReference type="ARBA" id="ARBA00022989"/>
    </source>
</evidence>
<gene>
    <name evidence="7" type="ORF">PODANS_1_13820</name>
</gene>
<name>B2ALU0_PODAN</name>
<keyword evidence="2 5" id="KW-0812">Transmembrane</keyword>
<evidence type="ECO:0000313" key="8">
    <source>
        <dbReference type="EMBL" id="CDP23691.1"/>
    </source>
</evidence>
<feature type="transmembrane region" description="Helical" evidence="5">
    <location>
        <begin position="270"/>
        <end position="292"/>
    </location>
</feature>
<dbReference type="eggNOG" id="KOG0252">
    <property type="taxonomic scope" value="Eukaryota"/>
</dbReference>
<dbReference type="InterPro" id="IPR020846">
    <property type="entry name" value="MFS_dom"/>
</dbReference>
<keyword evidence="9" id="KW-1185">Reference proteome</keyword>
<keyword evidence="4 5" id="KW-0472">Membrane</keyword>
<sequence length="730" mass="80467">MYPDPERKRNRGYLGGNFFLYVLGHEHDHGLTTVNNSPPTQDRQQLRYELDLNSWNLRIWGVAASGFLTDSCVLHSLISHPRRAADFSNIFLWQFRYNLFATNVILASLSFVYFPHERWCGLIINFFTLLGSVVGQLLFGYLADKYGRTRLYGIELVLVIVSTIGVATTSTGYGDISFLALFTFWRFVMGIGIGAEYPLSAVITSEWSSTSSRATMLSSVFLMQPVGQALAQLVGLFVLLGENRAHRLHELQCGIDTRNEEECKRIIDGIWRIVIGSGAVPAILAIIFRFFLYDCGLYTLEVKNKPGNAFRDTQRVYGAPGNENNSNGFPSSNGHTVQTIANGGGTLTLPASPPEPDEPATSLQFSMSDLYNFFIRDKNWYYLLGTSMAWFYLDVSFYGFSLDNRGTLSDLWATTDAVSITADLECWNTPGSAVPSWAAGSGLPTWQTDATKPCNTIYETLIEQTKQYLLTVSLASIAGSACFVVFANRIPRREWLTASFGVLTVLFLVTGGLYYGVAHTKRSWGTVVCVAICHFMFNFGANTLTFIIPAEIFPTCYRCTCMVSKSHGISAAAGKVGSIVAVLIVYGINAGYKSTTRQGLVFLLFATFMALGALYSWAYLPDVQRVVHDSTPDGELKRRLETKSLEELGGGYPGAVAEGQVFGVRNKWAVMRDKVRFRVGKGRKHSDGNEAVMEGAIGGQYPLRGGNANHFQRGGGVVNVVNGTIELPAR</sequence>
<organism evidence="7">
    <name type="scientific">Podospora anserina (strain S / ATCC MYA-4624 / DSM 980 / FGSC 10383)</name>
    <name type="common">Pleurage anserina</name>
    <dbReference type="NCBI Taxonomy" id="515849"/>
    <lineage>
        <taxon>Eukaryota</taxon>
        <taxon>Fungi</taxon>
        <taxon>Dikarya</taxon>
        <taxon>Ascomycota</taxon>
        <taxon>Pezizomycotina</taxon>
        <taxon>Sordariomycetes</taxon>
        <taxon>Sordariomycetidae</taxon>
        <taxon>Sordariales</taxon>
        <taxon>Podosporaceae</taxon>
        <taxon>Podospora</taxon>
        <taxon>Podospora anserina</taxon>
    </lineage>
</organism>
<evidence type="ECO:0000256" key="1">
    <source>
        <dbReference type="ARBA" id="ARBA00004141"/>
    </source>
</evidence>
<dbReference type="InterPro" id="IPR005829">
    <property type="entry name" value="Sugar_transporter_CS"/>
</dbReference>
<dbReference type="AlphaFoldDB" id="B2ALU0"/>
<dbReference type="VEuPathDB" id="FungiDB:PODANS_1_13820"/>
<feature type="transmembrane region" description="Helical" evidence="5">
    <location>
        <begin position="57"/>
        <end position="78"/>
    </location>
</feature>
<dbReference type="SUPFAM" id="SSF103473">
    <property type="entry name" value="MFS general substrate transporter"/>
    <property type="match status" value="1"/>
</dbReference>
<dbReference type="PROSITE" id="PS00217">
    <property type="entry name" value="SUGAR_TRANSPORT_2"/>
    <property type="match status" value="1"/>
</dbReference>
<feature type="transmembrane region" description="Helical" evidence="5">
    <location>
        <begin position="523"/>
        <end position="548"/>
    </location>
</feature>
<evidence type="ECO:0000256" key="5">
    <source>
        <dbReference type="SAM" id="Phobius"/>
    </source>
</evidence>
<dbReference type="HOGENOM" id="CLU_001265_46_14_1"/>
<accession>B2ALU0</accession>
<evidence type="ECO:0000256" key="2">
    <source>
        <dbReference type="ARBA" id="ARBA00022692"/>
    </source>
</evidence>
<dbReference type="STRING" id="515849.B2ALU0"/>
<dbReference type="RefSeq" id="XP_001905086.1">
    <property type="nucleotide sequence ID" value="XM_001905051.1"/>
</dbReference>
<feature type="transmembrane region" description="Helical" evidence="5">
    <location>
        <begin position="495"/>
        <end position="517"/>
    </location>
</feature>
<feature type="transmembrane region" description="Helical" evidence="5">
    <location>
        <begin position="150"/>
        <end position="170"/>
    </location>
</feature>
<feature type="transmembrane region" description="Helical" evidence="5">
    <location>
        <begin position="220"/>
        <end position="240"/>
    </location>
</feature>
<dbReference type="GeneID" id="6189194"/>
<evidence type="ECO:0000313" key="7">
    <source>
        <dbReference type="EMBL" id="CAP64993.1"/>
    </source>
</evidence>
<comment type="subcellular location">
    <subcellularLocation>
        <location evidence="1">Membrane</location>
        <topology evidence="1">Multi-pass membrane protein</topology>
    </subcellularLocation>
</comment>
<reference evidence="7" key="2">
    <citation type="submission" date="2008-07" db="EMBL/GenBank/DDBJ databases">
        <authorList>
            <person name="Genoscope - CEA"/>
        </authorList>
    </citation>
    <scope>NUCLEOTIDE SEQUENCE</scope>
    <source>
        <strain evidence="7">S mat+</strain>
    </source>
</reference>
<dbReference type="EMBL" id="CU633867">
    <property type="protein sequence ID" value="CAP64993.1"/>
    <property type="molecule type" value="Genomic_DNA"/>
</dbReference>
<feature type="transmembrane region" description="Helical" evidence="5">
    <location>
        <begin position="380"/>
        <end position="400"/>
    </location>
</feature>
<feature type="transmembrane region" description="Helical" evidence="5">
    <location>
        <begin position="99"/>
        <end position="116"/>
    </location>
</feature>